<dbReference type="InterPro" id="IPR036351">
    <property type="entry name" value="Ribosomal_eL32_sf"/>
</dbReference>
<evidence type="ECO:0000259" key="5">
    <source>
        <dbReference type="Pfam" id="PF24986"/>
    </source>
</evidence>
<dbReference type="PANTHER" id="PTHR11952:SF10">
    <property type="entry name" value="16S RRNA PROCESSING PROTEIN RIMM FAMILY"/>
    <property type="match status" value="1"/>
</dbReference>
<evidence type="ECO:0000256" key="2">
    <source>
        <dbReference type="ARBA" id="ARBA00022980"/>
    </source>
</evidence>
<comment type="similarity">
    <text evidence="1">Belongs to the eukaryotic ribosomal protein eL32 family.</text>
</comment>
<dbReference type="GO" id="GO:0003735">
    <property type="term" value="F:structural constituent of ribosome"/>
    <property type="evidence" value="ECO:0007669"/>
    <property type="project" value="InterPro"/>
</dbReference>
<dbReference type="InterPro" id="IPR001515">
    <property type="entry name" value="Ribosomal_eL32"/>
</dbReference>
<dbReference type="GO" id="GO:0006364">
    <property type="term" value="P:rRNA processing"/>
    <property type="evidence" value="ECO:0007669"/>
    <property type="project" value="InterPro"/>
</dbReference>
<dbReference type="GO" id="GO:0006048">
    <property type="term" value="P:UDP-N-acetylglucosamine biosynthetic process"/>
    <property type="evidence" value="ECO:0007669"/>
    <property type="project" value="TreeGrafter"/>
</dbReference>
<reference evidence="6 7" key="1">
    <citation type="submission" date="2024-05" db="EMBL/GenBank/DDBJ databases">
        <title>Haplotype-resolved chromosome-level genome assembly of Huyou (Citrus changshanensis).</title>
        <authorList>
            <person name="Miao C."/>
            <person name="Chen W."/>
            <person name="Wu Y."/>
            <person name="Wang L."/>
            <person name="Zhao S."/>
            <person name="Grierson D."/>
            <person name="Xu C."/>
            <person name="Chen K."/>
        </authorList>
    </citation>
    <scope>NUCLEOTIDE SEQUENCE [LARGE SCALE GENOMIC DNA]</scope>
    <source>
        <strain evidence="6">01-14</strain>
        <tissue evidence="6">Leaf</tissue>
    </source>
</reference>
<accession>A0AAP0MV84</accession>
<name>A0AAP0MV84_9ROSI</name>
<dbReference type="Pfam" id="PF01655">
    <property type="entry name" value="Ribosomal_L32e"/>
    <property type="match status" value="1"/>
</dbReference>
<dbReference type="SUPFAM" id="SSF50447">
    <property type="entry name" value="Translation proteins"/>
    <property type="match status" value="1"/>
</dbReference>
<dbReference type="InterPro" id="IPR036976">
    <property type="entry name" value="RimM_N_sf"/>
</dbReference>
<evidence type="ECO:0000313" key="6">
    <source>
        <dbReference type="EMBL" id="KAK9224018.1"/>
    </source>
</evidence>
<dbReference type="InterPro" id="IPR039741">
    <property type="entry name" value="UDP-sugar_pyrophosphorylase"/>
</dbReference>
<dbReference type="SUPFAM" id="SSF52042">
    <property type="entry name" value="Ribosomal protein L32e"/>
    <property type="match status" value="1"/>
</dbReference>
<dbReference type="Gene3D" id="2.30.30.240">
    <property type="entry name" value="PRC-barrel domain"/>
    <property type="match status" value="1"/>
</dbReference>
<dbReference type="GO" id="GO:0005840">
    <property type="term" value="C:ribosome"/>
    <property type="evidence" value="ECO:0007669"/>
    <property type="project" value="UniProtKB-KW"/>
</dbReference>
<dbReference type="Pfam" id="PF01782">
    <property type="entry name" value="RimM"/>
    <property type="match status" value="1"/>
</dbReference>
<comment type="caution">
    <text evidence="6">The sequence shown here is derived from an EMBL/GenBank/DDBJ whole genome shotgun (WGS) entry which is preliminary data.</text>
</comment>
<dbReference type="InterPro" id="IPR009000">
    <property type="entry name" value="Transl_B-barrel_sf"/>
</dbReference>
<dbReference type="InterPro" id="IPR011961">
    <property type="entry name" value="RimM"/>
</dbReference>
<dbReference type="EMBL" id="JBCGBO010000002">
    <property type="protein sequence ID" value="KAK9224018.1"/>
    <property type="molecule type" value="Genomic_DNA"/>
</dbReference>
<dbReference type="GO" id="GO:0043022">
    <property type="term" value="F:ribosome binding"/>
    <property type="evidence" value="ECO:0007669"/>
    <property type="project" value="InterPro"/>
</dbReference>
<dbReference type="FunFam" id="2.30.30.240:FF:000002">
    <property type="entry name" value="Ribosome maturation factor rimM"/>
    <property type="match status" value="1"/>
</dbReference>
<dbReference type="Gene3D" id="2.40.30.60">
    <property type="entry name" value="RimM"/>
    <property type="match status" value="1"/>
</dbReference>
<proteinExistence type="inferred from homology"/>
<evidence type="ECO:0000313" key="7">
    <source>
        <dbReference type="Proteomes" id="UP001428341"/>
    </source>
</evidence>
<evidence type="ECO:0000259" key="4">
    <source>
        <dbReference type="Pfam" id="PF01782"/>
    </source>
</evidence>
<evidence type="ECO:0000256" key="3">
    <source>
        <dbReference type="ARBA" id="ARBA00023274"/>
    </source>
</evidence>
<dbReference type="InterPro" id="IPR011033">
    <property type="entry name" value="PRC_barrel-like_sf"/>
</dbReference>
<dbReference type="NCBIfam" id="TIGR02273">
    <property type="entry name" value="16S_RimM"/>
    <property type="match status" value="1"/>
</dbReference>
<gene>
    <name evidence="6" type="ORF">WN944_012467</name>
</gene>
<dbReference type="AlphaFoldDB" id="A0AAP0MV84"/>
<dbReference type="InterPro" id="IPR056792">
    <property type="entry name" value="PRC_RimM"/>
</dbReference>
<dbReference type="Gene3D" id="3.90.550.10">
    <property type="entry name" value="Spore Coat Polysaccharide Biosynthesis Protein SpsA, Chain A"/>
    <property type="match status" value="1"/>
</dbReference>
<keyword evidence="7" id="KW-1185">Reference proteome</keyword>
<dbReference type="GO" id="GO:0006412">
    <property type="term" value="P:translation"/>
    <property type="evidence" value="ECO:0007669"/>
    <property type="project" value="InterPro"/>
</dbReference>
<dbReference type="Pfam" id="PF24986">
    <property type="entry name" value="PRC_RimM"/>
    <property type="match status" value="1"/>
</dbReference>
<dbReference type="SUPFAM" id="SSF50346">
    <property type="entry name" value="PRC-barrel domain"/>
    <property type="match status" value="1"/>
</dbReference>
<dbReference type="GO" id="GO:0003977">
    <property type="term" value="F:UDP-N-acetylglucosamine diphosphorylase activity"/>
    <property type="evidence" value="ECO:0007669"/>
    <property type="project" value="TreeGrafter"/>
</dbReference>
<organism evidence="6 7">
    <name type="scientific">Citrus x changshan-huyou</name>
    <dbReference type="NCBI Taxonomy" id="2935761"/>
    <lineage>
        <taxon>Eukaryota</taxon>
        <taxon>Viridiplantae</taxon>
        <taxon>Streptophyta</taxon>
        <taxon>Embryophyta</taxon>
        <taxon>Tracheophyta</taxon>
        <taxon>Spermatophyta</taxon>
        <taxon>Magnoliopsida</taxon>
        <taxon>eudicotyledons</taxon>
        <taxon>Gunneridae</taxon>
        <taxon>Pentapetalae</taxon>
        <taxon>rosids</taxon>
        <taxon>malvids</taxon>
        <taxon>Sapindales</taxon>
        <taxon>Rutaceae</taxon>
        <taxon>Aurantioideae</taxon>
        <taxon>Citrus</taxon>
    </lineage>
</organism>
<keyword evidence="2" id="KW-0689">Ribosomal protein</keyword>
<dbReference type="PANTHER" id="PTHR11952">
    <property type="entry name" value="UDP- GLUCOSE PYROPHOSPHORYLASE"/>
    <property type="match status" value="1"/>
</dbReference>
<evidence type="ECO:0000256" key="1">
    <source>
        <dbReference type="ARBA" id="ARBA00008431"/>
    </source>
</evidence>
<dbReference type="SUPFAM" id="SSF53448">
    <property type="entry name" value="Nucleotide-diphospho-sugar transferases"/>
    <property type="match status" value="1"/>
</dbReference>
<dbReference type="InterPro" id="IPR002676">
    <property type="entry name" value="RimM_N"/>
</dbReference>
<dbReference type="Proteomes" id="UP001428341">
    <property type="component" value="Unassembled WGS sequence"/>
</dbReference>
<dbReference type="CDD" id="cd00513">
    <property type="entry name" value="Ribosomal_L32_L32e"/>
    <property type="match status" value="1"/>
</dbReference>
<keyword evidence="3" id="KW-0687">Ribonucleoprotein</keyword>
<dbReference type="InterPro" id="IPR029044">
    <property type="entry name" value="Nucleotide-diphossugar_trans"/>
</dbReference>
<feature type="domain" description="Ribosome maturation factor RimM PRC barrel" evidence="5">
    <location>
        <begin position="181"/>
        <end position="267"/>
    </location>
</feature>
<dbReference type="SMART" id="SM01393">
    <property type="entry name" value="Ribosomal_L32e"/>
    <property type="match status" value="1"/>
</dbReference>
<feature type="domain" description="RimM N-terminal" evidence="4">
    <location>
        <begin position="80"/>
        <end position="166"/>
    </location>
</feature>
<protein>
    <submittedName>
        <fullName evidence="6">Uncharacterized protein</fullName>
    </submittedName>
</protein>
<dbReference type="GO" id="GO:1990904">
    <property type="term" value="C:ribonucleoprotein complex"/>
    <property type="evidence" value="ECO:0007669"/>
    <property type="project" value="UniProtKB-KW"/>
</dbReference>
<dbReference type="HAMAP" id="MF_00014">
    <property type="entry name" value="Ribosome_mat_RimM"/>
    <property type="match status" value="1"/>
</dbReference>
<sequence length="799" mass="90090">MHRASLACSSNPVFLSPSSPRLPLSLPLQHQLPRSLPASLGVQLPSTSPQIYLHAVSLLHSSATQEIVETSTSGLDFVDVGYIYSVHGLQGEISVKPSTDFPELRFTTPGTRWLRQQVLGRETIREVKLIDGREHPGQKSWILTFEGIDTVEQARPLVGSTLLAREGDKPELGDGEFYTRDLVGMRVVMKETGELVGTVVNVFNSGANDLLHVMCYSSVNVIEGSEEASSSASDASGRLVWIPFVEEIVPIVDMNGREMQITPPKGLLELNLRTDERSKKERRQLEWKERKKFQKRLIAAKKKLREMEQQHVFHGFRFGEKYQTSLLANHIVGINSKLLQQALQNIEIPSKRWNATELMNATKAELMISSLKISGEGSLGPCARAKKVVTNSSLQKKGNHLVSEGKKAMVLVVHNSEEGNECDPHSVVSESTANKSLALLQTLLSDDQRFVKIENRASMPLVLVLPALEMQMLEKLFLDNDHFAFDSKKVWFLEEEKLPIVSRSPTEQNKFKILMKSPWETLQAPVGSGGVFSLLSSHNIIKNLDELGVEYIQICTANPRNAIGNSMFLGFVKSSGADIGFQISEYAKHSEERFNTMLSMNVMKKLTNHINKLEFYATPKLNSHVEKVDKEFIDVIPAAPNSYELRSSIYSCLNVCSLDKGKKVRKMAVPLLSKKIVKKRLKKFKRPQSDRKISVKENWRRPKGIDSRVRRKFKGCTLMPNIGYGSDKKTRHYLPNGFKKFVVHNTKELELLMMHNRTYCAEIAHDVSTRKRKEIVERAAQLDIVLTNKLARLRSQEDE</sequence>